<dbReference type="InterPro" id="IPR027094">
    <property type="entry name" value="Mitofusin_fam"/>
</dbReference>
<organism evidence="7">
    <name type="scientific">uncultured bacterium Contig1529</name>
    <dbReference type="NCBI Taxonomy" id="1393449"/>
    <lineage>
        <taxon>Bacteria</taxon>
        <taxon>environmental samples</taxon>
    </lineage>
</organism>
<dbReference type="InterPro" id="IPR027417">
    <property type="entry name" value="P-loop_NTPase"/>
</dbReference>
<dbReference type="PANTHER" id="PTHR10465">
    <property type="entry name" value="TRANSMEMBRANE GTPASE FZO1"/>
    <property type="match status" value="1"/>
</dbReference>
<dbReference type="CDD" id="cd00882">
    <property type="entry name" value="Ras_like_GTPase"/>
    <property type="match status" value="1"/>
</dbReference>
<reference evidence="7" key="1">
    <citation type="journal article" date="2013" name="PLoS ONE">
        <title>Metagenomic insights into the carbohydrate-active enzymes carried by the microorganisms adhering to solid digesta in the rumen of cows.</title>
        <authorList>
            <person name="Wang L."/>
            <person name="Hatem A."/>
            <person name="Catalyurek U.V."/>
            <person name="Morrison M."/>
            <person name="Yu Z."/>
        </authorList>
    </citation>
    <scope>NUCLEOTIDE SEQUENCE</scope>
</reference>
<evidence type="ECO:0000256" key="5">
    <source>
        <dbReference type="ARBA" id="ARBA00023136"/>
    </source>
</evidence>
<proteinExistence type="predicted"/>
<feature type="domain" description="Dynamin N-terminal" evidence="6">
    <location>
        <begin position="55"/>
        <end position="244"/>
    </location>
</feature>
<keyword evidence="3" id="KW-0378">Hydrolase</keyword>
<dbReference type="EMBL" id="KC246798">
    <property type="protein sequence ID" value="AHF24565.1"/>
    <property type="molecule type" value="Genomic_DNA"/>
</dbReference>
<dbReference type="Pfam" id="PF00350">
    <property type="entry name" value="Dynamin_N"/>
    <property type="match status" value="1"/>
</dbReference>
<keyword evidence="5" id="KW-0472">Membrane</keyword>
<comment type="subcellular location">
    <subcellularLocation>
        <location evidence="1">Membrane</location>
    </subcellularLocation>
</comment>
<keyword evidence="2" id="KW-0547">Nucleotide-binding</keyword>
<dbReference type="InterPro" id="IPR045063">
    <property type="entry name" value="Dynamin_N"/>
</dbReference>
<dbReference type="GO" id="GO:0003924">
    <property type="term" value="F:GTPase activity"/>
    <property type="evidence" value="ECO:0007669"/>
    <property type="project" value="InterPro"/>
</dbReference>
<evidence type="ECO:0000256" key="1">
    <source>
        <dbReference type="ARBA" id="ARBA00004370"/>
    </source>
</evidence>
<protein>
    <submittedName>
        <fullName evidence="7">Dynamin family protein</fullName>
    </submittedName>
</protein>
<dbReference type="Gene3D" id="3.40.50.300">
    <property type="entry name" value="P-loop containing nucleotide triphosphate hydrolases"/>
    <property type="match status" value="2"/>
</dbReference>
<evidence type="ECO:0000256" key="2">
    <source>
        <dbReference type="ARBA" id="ARBA00022741"/>
    </source>
</evidence>
<dbReference type="PANTHER" id="PTHR10465:SF0">
    <property type="entry name" value="SARCALUMENIN"/>
    <property type="match status" value="1"/>
</dbReference>
<evidence type="ECO:0000313" key="7">
    <source>
        <dbReference type="EMBL" id="AHF24565.1"/>
    </source>
</evidence>
<keyword evidence="4" id="KW-0342">GTP-binding</keyword>
<dbReference type="GO" id="GO:0016020">
    <property type="term" value="C:membrane"/>
    <property type="evidence" value="ECO:0007669"/>
    <property type="project" value="UniProtKB-SubCell"/>
</dbReference>
<evidence type="ECO:0000259" key="6">
    <source>
        <dbReference type="Pfam" id="PF00350"/>
    </source>
</evidence>
<dbReference type="SUPFAM" id="SSF52540">
    <property type="entry name" value="P-loop containing nucleoside triphosphate hydrolases"/>
    <property type="match status" value="1"/>
</dbReference>
<dbReference type="AlphaFoldDB" id="W0FNI1"/>
<sequence length="600" mass="68110">MSEKANLKKIESISAQLGVLASEFTPLLTDENIKGKLGQLSRRSLEYKNGSFIMLVVGPVKSGKSTLVNLLAHRYVSPTDKLECTVRPSIISNVADAKDCKIEIYKSRTEGRKAEDLDLIVDELRGIVTEHELEQHLEKDEYLNYSDDTVNNVISPSYNKEDRTIITSITTTGSKLLAKDHVDGGKIFLADMPGFDGNASNLNDPLYDAISKRVDLILFVHSSVSAFNLTSASYLDKLREYNEAVPVYLVHNIFDSTYWKTPEERQSDIDRQVQKEYEEIRGKGFNIESEFISKVNLGKVTDAVLGKKAYLPDYEDDLMHELAKFEEIEEKLYRKITSNISELRLKRCEDRTRGLRDTLVAAIDDEVIALQQKKNAKDLMAGFVDHLEKELSISMTEQDEIIGAVESSANRSVFRTISTTQVNKSASTDECILLLKGVLVQFLSDIDQKLTLNLLSKFRNKEEAFREMVAEKTGLSRIDVKITPAEAATAKNIYDDDVSSFMNKKFFEFLRDMWHGTHTVKDIKSYISKMENFFYGTKESPSTYQLKELLKKEIKRLEAIYLKEIKEQYAAILPTIITDEQTASLETLGRLKTQLTNILI</sequence>
<dbReference type="GO" id="GO:0005525">
    <property type="term" value="F:GTP binding"/>
    <property type="evidence" value="ECO:0007669"/>
    <property type="project" value="UniProtKB-KW"/>
</dbReference>
<accession>W0FNI1</accession>
<evidence type="ECO:0000256" key="3">
    <source>
        <dbReference type="ARBA" id="ARBA00022801"/>
    </source>
</evidence>
<name>W0FNI1_9BACT</name>
<evidence type="ECO:0000256" key="4">
    <source>
        <dbReference type="ARBA" id="ARBA00023134"/>
    </source>
</evidence>